<name>A0A3M7RUB9_BRAPC</name>
<comment type="caution">
    <text evidence="2">The sequence shown here is derived from an EMBL/GenBank/DDBJ whole genome shotgun (WGS) entry which is preliminary data.</text>
</comment>
<reference evidence="2 3" key="1">
    <citation type="journal article" date="2018" name="Sci. Rep.">
        <title>Genomic signatures of local adaptation to the degree of environmental predictability in rotifers.</title>
        <authorList>
            <person name="Franch-Gras L."/>
            <person name="Hahn C."/>
            <person name="Garcia-Roger E.M."/>
            <person name="Carmona M.J."/>
            <person name="Serra M."/>
            <person name="Gomez A."/>
        </authorList>
    </citation>
    <scope>NUCLEOTIDE SEQUENCE [LARGE SCALE GENOMIC DNA]</scope>
    <source>
        <strain evidence="2">HYR1</strain>
    </source>
</reference>
<protein>
    <submittedName>
        <fullName evidence="2">Uncharacterized protein</fullName>
    </submittedName>
</protein>
<feature type="transmembrane region" description="Helical" evidence="1">
    <location>
        <begin position="6"/>
        <end position="24"/>
    </location>
</feature>
<gene>
    <name evidence="2" type="ORF">BpHYR1_011994</name>
</gene>
<evidence type="ECO:0000313" key="3">
    <source>
        <dbReference type="Proteomes" id="UP000276133"/>
    </source>
</evidence>
<dbReference type="AlphaFoldDB" id="A0A3M7RUB9"/>
<keyword evidence="1" id="KW-1133">Transmembrane helix</keyword>
<accession>A0A3M7RUB9</accession>
<dbReference type="Proteomes" id="UP000276133">
    <property type="component" value="Unassembled WGS sequence"/>
</dbReference>
<evidence type="ECO:0000313" key="2">
    <source>
        <dbReference type="EMBL" id="RNA26935.1"/>
    </source>
</evidence>
<dbReference type="EMBL" id="REGN01002638">
    <property type="protein sequence ID" value="RNA26935.1"/>
    <property type="molecule type" value="Genomic_DNA"/>
</dbReference>
<keyword evidence="1" id="KW-0812">Transmembrane</keyword>
<keyword evidence="3" id="KW-1185">Reference proteome</keyword>
<proteinExistence type="predicted"/>
<keyword evidence="1" id="KW-0472">Membrane</keyword>
<organism evidence="2 3">
    <name type="scientific">Brachionus plicatilis</name>
    <name type="common">Marine rotifer</name>
    <name type="synonym">Brachionus muelleri</name>
    <dbReference type="NCBI Taxonomy" id="10195"/>
    <lineage>
        <taxon>Eukaryota</taxon>
        <taxon>Metazoa</taxon>
        <taxon>Spiralia</taxon>
        <taxon>Gnathifera</taxon>
        <taxon>Rotifera</taxon>
        <taxon>Eurotatoria</taxon>
        <taxon>Monogononta</taxon>
        <taxon>Pseudotrocha</taxon>
        <taxon>Ploima</taxon>
        <taxon>Brachionidae</taxon>
        <taxon>Brachionus</taxon>
    </lineage>
</organism>
<evidence type="ECO:0000256" key="1">
    <source>
        <dbReference type="SAM" id="Phobius"/>
    </source>
</evidence>
<sequence>MTQSCPNISLISVIFTCISLVLNFEKNGYLNDHKLRKLKIKIRIGCLLSAEKKKHASFNYDSPLGSRYASKEMLELLSSFKRIRT</sequence>